<comment type="caution">
    <text evidence="3">The sequence shown here is derived from an EMBL/GenBank/DDBJ whole genome shotgun (WGS) entry which is preliminary data.</text>
</comment>
<organism evidence="3 7">
    <name type="scientific">Escherichia coli</name>
    <dbReference type="NCBI Taxonomy" id="562"/>
    <lineage>
        <taxon>Bacteria</taxon>
        <taxon>Pseudomonadati</taxon>
        <taxon>Pseudomonadota</taxon>
        <taxon>Gammaproteobacteria</taxon>
        <taxon>Enterobacterales</taxon>
        <taxon>Enterobacteriaceae</taxon>
        <taxon>Escherichia</taxon>
    </lineage>
</organism>
<reference evidence="3 6" key="2">
    <citation type="submission" date="2021-01" db="EMBL/GenBank/DDBJ databases">
        <title>Genomes of Escherichia coli STEC strains from raw meat-based diets for companion animals.</title>
        <authorList>
            <person name="Stevens M.J.A."/>
            <person name="Stephan R."/>
        </authorList>
    </citation>
    <scope>NUCLEOTIDE SEQUENCE</scope>
    <source>
        <strain evidence="3">ATC7-7</strain>
        <strain evidence="4 6">LSC1-58</strain>
    </source>
</reference>
<evidence type="ECO:0000313" key="2">
    <source>
        <dbReference type="EMBL" id="EFJ6484406.1"/>
    </source>
</evidence>
<gene>
    <name evidence="2" type="ORF">A2J79_004837</name>
    <name evidence="1" type="ORF">BRV02_004861</name>
    <name evidence="4" type="ORF">JNA65_23295</name>
    <name evidence="3" type="ORF">JNA68_26510</name>
</gene>
<dbReference type="EMBL" id="JAETYU010000067">
    <property type="protein sequence ID" value="MBL6206693.1"/>
    <property type="molecule type" value="Genomic_DNA"/>
</dbReference>
<dbReference type="Proteomes" id="UP000615017">
    <property type="component" value="Unassembled WGS sequence"/>
</dbReference>
<reference evidence="1 5" key="1">
    <citation type="submission" date="2020-02" db="EMBL/GenBank/DDBJ databases">
        <authorList>
            <person name="Ashton P.M."/>
            <person name="Dallman T."/>
            <person name="Nair S."/>
            <person name="De Pinna E."/>
            <person name="Peters T."/>
            <person name="Grant K."/>
        </authorList>
    </citation>
    <scope>NUCLEOTIDE SEQUENCE [LARGE SCALE GENOMIC DNA]</scope>
    <source>
        <strain evidence="1 5">188143</strain>
        <strain evidence="2">93335</strain>
    </source>
</reference>
<evidence type="ECO:0000313" key="4">
    <source>
        <dbReference type="EMBL" id="MBL6236791.1"/>
    </source>
</evidence>
<dbReference type="EMBL" id="AATCLQ010000066">
    <property type="protein sequence ID" value="EFJ6484406.1"/>
    <property type="molecule type" value="Genomic_DNA"/>
</dbReference>
<name>A0A085PB22_ECOLX</name>
<proteinExistence type="predicted"/>
<dbReference type="AlphaFoldDB" id="A0A085PB22"/>
<evidence type="ECO:0000313" key="6">
    <source>
        <dbReference type="Proteomes" id="UP000615017"/>
    </source>
</evidence>
<sequence length="213" mass="23461">MDSAKEIARDMLEAVNINGDGFLGAVGKGLISLPVSLGYMGYDFIDTGHRRENQNDKFRMARLVEKGIFSRDIIGKIISICLEDFVSRINMEKTGSIVKNVSGDLAGRMAFAELTGVKLGEVLVSRGLAAFFAGSFAGLLLSVGAETSRAIYTSRFLKDRNPVLHDKLKAQGDLDLLYFLVEDIVRPFERACIVADRNSAEFDRICEYFFGGL</sequence>
<protein>
    <submittedName>
        <fullName evidence="3">Uncharacterized protein</fullName>
    </submittedName>
</protein>
<evidence type="ECO:0000313" key="7">
    <source>
        <dbReference type="Proteomes" id="UP000655659"/>
    </source>
</evidence>
<dbReference type="Proteomes" id="UP000534332">
    <property type="component" value="Unassembled WGS sequence"/>
</dbReference>
<accession>A0A085PB22</accession>
<dbReference type="EMBL" id="JAETYZ010000042">
    <property type="protein sequence ID" value="MBL6236791.1"/>
    <property type="molecule type" value="Genomic_DNA"/>
</dbReference>
<dbReference type="Proteomes" id="UP000711811">
    <property type="component" value="Unassembled WGS sequence"/>
</dbReference>
<evidence type="ECO:0000313" key="3">
    <source>
        <dbReference type="EMBL" id="MBL6206693.1"/>
    </source>
</evidence>
<evidence type="ECO:0000313" key="1">
    <source>
        <dbReference type="EMBL" id="EFG2163694.1"/>
    </source>
</evidence>
<evidence type="ECO:0000313" key="5">
    <source>
        <dbReference type="Proteomes" id="UP000534332"/>
    </source>
</evidence>
<dbReference type="RefSeq" id="WP_000376468.1">
    <property type="nucleotide sequence ID" value="NZ_BFXF01000028.1"/>
</dbReference>
<dbReference type="EMBL" id="AASSGK010000063">
    <property type="protein sequence ID" value="EFG2163694.1"/>
    <property type="molecule type" value="Genomic_DNA"/>
</dbReference>
<dbReference type="Proteomes" id="UP000655659">
    <property type="component" value="Unassembled WGS sequence"/>
</dbReference>